<dbReference type="RefSeq" id="WP_107509944.1">
    <property type="nucleotide sequence ID" value="NZ_JAAQPD010000010.1"/>
</dbReference>
<protein>
    <submittedName>
        <fullName evidence="3">Helix-turn-helix domain-containing protein</fullName>
    </submittedName>
</protein>
<dbReference type="PANTHER" id="PTHR34475:SF1">
    <property type="entry name" value="CYTOSKELETON PROTEIN RODZ"/>
    <property type="match status" value="1"/>
</dbReference>
<dbReference type="PANTHER" id="PTHR34475">
    <property type="match status" value="1"/>
</dbReference>
<evidence type="ECO:0000313" key="3">
    <source>
        <dbReference type="EMBL" id="MBS3695869.1"/>
    </source>
</evidence>
<keyword evidence="1" id="KW-0472">Membrane</keyword>
<dbReference type="PROSITE" id="PS50943">
    <property type="entry name" value="HTH_CROC1"/>
    <property type="match status" value="1"/>
</dbReference>
<dbReference type="InterPro" id="IPR050400">
    <property type="entry name" value="Bact_Cytoskel_RodZ"/>
</dbReference>
<dbReference type="CDD" id="cd00093">
    <property type="entry name" value="HTH_XRE"/>
    <property type="match status" value="1"/>
</dbReference>
<evidence type="ECO:0000259" key="2">
    <source>
        <dbReference type="PROSITE" id="PS50943"/>
    </source>
</evidence>
<name>A0ABS5MJ43_9STAP</name>
<keyword evidence="4" id="KW-1185">Reference proteome</keyword>
<feature type="transmembrane region" description="Helical" evidence="1">
    <location>
        <begin position="109"/>
        <end position="130"/>
    </location>
</feature>
<dbReference type="InterPro" id="IPR010982">
    <property type="entry name" value="Lambda_DNA-bd_dom_sf"/>
</dbReference>
<dbReference type="Pfam" id="PF13413">
    <property type="entry name" value="HTH_25"/>
    <property type="match status" value="1"/>
</dbReference>
<sequence length="131" mass="15115">MKYIGETLRNKREQLGMTLVELEKKTKIQRPFLVMIEKNEFEKLPNPDYARGFITKYASAINVSPAELIDKHQSELPKTTPSAKEAFRLLTQEKRSQTEISENKMVAKLITQMVTFFGVCLIAWVLLIIII</sequence>
<organism evidence="3 4">
    <name type="scientific">Mammaliicoccus fleurettii</name>
    <dbReference type="NCBI Taxonomy" id="150056"/>
    <lineage>
        <taxon>Bacteria</taxon>
        <taxon>Bacillati</taxon>
        <taxon>Bacillota</taxon>
        <taxon>Bacilli</taxon>
        <taxon>Bacillales</taxon>
        <taxon>Staphylococcaceae</taxon>
        <taxon>Mammaliicoccus</taxon>
    </lineage>
</organism>
<keyword evidence="1" id="KW-1133">Transmembrane helix</keyword>
<dbReference type="EMBL" id="JAGXBM010000001">
    <property type="protein sequence ID" value="MBS3695869.1"/>
    <property type="molecule type" value="Genomic_DNA"/>
</dbReference>
<dbReference type="Gene3D" id="1.10.260.40">
    <property type="entry name" value="lambda repressor-like DNA-binding domains"/>
    <property type="match status" value="1"/>
</dbReference>
<gene>
    <name evidence="3" type="ORF">JJQ58_00055</name>
</gene>
<keyword evidence="1" id="KW-0812">Transmembrane</keyword>
<proteinExistence type="predicted"/>
<dbReference type="SMART" id="SM00530">
    <property type="entry name" value="HTH_XRE"/>
    <property type="match status" value="1"/>
</dbReference>
<dbReference type="SUPFAM" id="SSF47413">
    <property type="entry name" value="lambda repressor-like DNA-binding domains"/>
    <property type="match status" value="1"/>
</dbReference>
<evidence type="ECO:0000313" key="4">
    <source>
        <dbReference type="Proteomes" id="UP000681586"/>
    </source>
</evidence>
<evidence type="ECO:0000256" key="1">
    <source>
        <dbReference type="SAM" id="Phobius"/>
    </source>
</evidence>
<comment type="caution">
    <text evidence="3">The sequence shown here is derived from an EMBL/GenBank/DDBJ whole genome shotgun (WGS) entry which is preliminary data.</text>
</comment>
<dbReference type="InterPro" id="IPR001387">
    <property type="entry name" value="Cro/C1-type_HTH"/>
</dbReference>
<reference evidence="3 4" key="1">
    <citation type="submission" date="2021-05" db="EMBL/GenBank/DDBJ databases">
        <title>Staphylococcus fleurettii isolated from lake water in First Nation community in Manitoba, Canada.</title>
        <authorList>
            <person name="Bashar S."/>
            <person name="Murdock A."/>
            <person name="Patidar R."/>
            <person name="Golding G."/>
            <person name="Farenhorst A."/>
            <person name="Kumar A."/>
        </authorList>
    </citation>
    <scope>NUCLEOTIDE SEQUENCE [LARGE SCALE GENOMIC DNA]</scope>
    <source>
        <strain evidence="3 4">SF002</strain>
    </source>
</reference>
<accession>A0ABS5MJ43</accession>
<dbReference type="Proteomes" id="UP000681586">
    <property type="component" value="Unassembled WGS sequence"/>
</dbReference>
<feature type="domain" description="HTH cro/C1-type" evidence="2">
    <location>
        <begin position="8"/>
        <end position="68"/>
    </location>
</feature>